<sequence length="1209" mass="124173">MCLFLTSLFSSLTEHFSTEVSLLQLIGDPPPEQITKVNGPDNTLAYVFGPDANTGQVARYHLPSPFYRDFSLLFHVQPTTDKAGVLFAITDASQTVIYVGVKLSTVQDRKQQIIFYYTEPGSESSYAAATFSVPSLVNEWTRFAISVEDDEVVLYLNCEEFRRVRFERSPDEMELEDGSGLFVGQAGGADPDKYQGVIADLKVTGDRQAADLQCEEQDEDSDVGEKGDLGVKGSAGFGYPGLKGQKGEPGAQGSPGPAGPPGPPGSTVQRLDGSVVEQVAGPPGPTGPPGLPGEDGLPGKDGEPGDVGPQGFPGTPGEPGLKGQKGEPGVGARGPPGLPGPPGTPGLSSKQDKLTFIDMEGSGFGGDLESFRVSVEAQGRGLLQLPLEGFVCLALVLGGILQAAMGPRGPPGPPGPPGVPGLPGEPGRFGMNSTELSGPPGLPGRAGVPGAKGLPGSAPAFPMAGPEPGPFGLALAGGAGAWGGTGHCFSSEFGGPAGPPGENGSAGQPGLRGERGDPGDLGLPGAPGPKGSKGEMGLAGAPGETGLAGLPGPMGPRGPPGPPGPAGPPGPGYEVGFGDMEGSGMPFFSTFPGERGPEGLQGDTGSPGLPGLPGQKLGDTGSPGLPGLPGQKGPKGDKGIQGAKGERGQDGVGSPGPPGLPGPPGQVIYASGEEKALAGLPGPEFTSVCFFPQGRQGQAGFPGPVGSKGDSGEPGFPGTPGPKGEQGLVGPMGPAGRHGQPGQKGEIGFPGRPGRPSMNGLKGEKGDPGGLGLQGPPGLPGPPGAPGSVVSVYDNNAFSESGLPGPPGLPGYQGAPGQKGERGDTGAPGPPGQFPYDLNEFGSTFRGEKGDRGDPGLKGEKGESGGGGLYGPSVTGPPGPQGYPGLPQLRILPSYQSMLSTAQEVPEGWLVFAQDREELYVRVRSGFRRVRLEEHTSISSPGLDNEVYDKPPSVHYSHGDTASSGFLHPRREHNPSATARPWRADDSIANHHRLPDHSPHSAQPQQELLDSFPPQRRGESAPSAGHTHHDFQPALHLVALNAPLSGSMRGIRGADFQCFQQARAVGLTGTFRAFLSSRLQDLYSIVRRADRSGVPIVNLRDEVLFNNWEALFSGTEAQFRAGARILSFDGRDVLRDSAWPQKNVWHGSDAKGHRLTESYCETWRTDNSVVTGQASSLASGKLLEQKVSSCQNAFIVLCIENSFMTSSKK</sequence>
<evidence type="ECO:0000256" key="11">
    <source>
        <dbReference type="ARBA" id="ARBA00023278"/>
    </source>
</evidence>
<accession>M7AV13</accession>
<dbReference type="Proteomes" id="UP000031443">
    <property type="component" value="Unassembled WGS sequence"/>
</dbReference>
<protein>
    <submittedName>
        <fullName evidence="15">Collagen alpha-1(XVIII) chain</fullName>
    </submittedName>
</protein>
<dbReference type="Pfam" id="PF06482">
    <property type="entry name" value="Endostatin"/>
    <property type="match status" value="1"/>
</dbReference>
<dbReference type="CDD" id="cd00247">
    <property type="entry name" value="Endostatin-like"/>
    <property type="match status" value="1"/>
</dbReference>
<feature type="compositionally biased region" description="Basic and acidic residues" evidence="13">
    <location>
        <begin position="846"/>
        <end position="863"/>
    </location>
</feature>
<dbReference type="InterPro" id="IPR016186">
    <property type="entry name" value="C-type_lectin-like/link_sf"/>
</dbReference>
<gene>
    <name evidence="15" type="ORF">UY3_13584</name>
</gene>
<keyword evidence="11" id="KW-0379">Hydroxylation</keyword>
<feature type="compositionally biased region" description="Pro residues" evidence="13">
    <location>
        <begin position="408"/>
        <end position="420"/>
    </location>
</feature>
<feature type="compositionally biased region" description="Acidic residues" evidence="13">
    <location>
        <begin position="213"/>
        <end position="222"/>
    </location>
</feature>
<dbReference type="InterPro" id="IPR050149">
    <property type="entry name" value="Collagen_superfamily"/>
</dbReference>
<dbReference type="SUPFAM" id="SSF56436">
    <property type="entry name" value="C-type lectin-like"/>
    <property type="match status" value="1"/>
</dbReference>
<dbReference type="Gene3D" id="3.40.1620.70">
    <property type="match status" value="1"/>
</dbReference>
<evidence type="ECO:0000256" key="10">
    <source>
        <dbReference type="ARBA" id="ARBA00023180"/>
    </source>
</evidence>
<dbReference type="GO" id="GO:0005615">
    <property type="term" value="C:extracellular space"/>
    <property type="evidence" value="ECO:0007669"/>
    <property type="project" value="TreeGrafter"/>
</dbReference>
<feature type="region of interest" description="Disordered" evidence="13">
    <location>
        <begin position="407"/>
        <end position="465"/>
    </location>
</feature>
<keyword evidence="10" id="KW-0325">Glycoprotein</keyword>
<evidence type="ECO:0000256" key="4">
    <source>
        <dbReference type="ARBA" id="ARBA00022729"/>
    </source>
</evidence>
<feature type="region of interest" description="Disordered" evidence="13">
    <location>
        <begin position="209"/>
        <end position="350"/>
    </location>
</feature>
<evidence type="ECO:0000256" key="6">
    <source>
        <dbReference type="ARBA" id="ARBA00022889"/>
    </source>
</evidence>
<evidence type="ECO:0000313" key="15">
    <source>
        <dbReference type="EMBL" id="EMP29291.1"/>
    </source>
</evidence>
<keyword evidence="3" id="KW-0272">Extracellular matrix</keyword>
<dbReference type="InterPro" id="IPR010515">
    <property type="entry name" value="Collagenase_NC10/endostatin"/>
</dbReference>
<dbReference type="PANTHER" id="PTHR24023:SF1106">
    <property type="entry name" value="VIKING, ISOFORM A"/>
    <property type="match status" value="1"/>
</dbReference>
<feature type="region of interest" description="Disordered" evidence="13">
    <location>
        <begin position="939"/>
        <end position="1028"/>
    </location>
</feature>
<feature type="compositionally biased region" description="Pro residues" evidence="13">
    <location>
        <begin position="553"/>
        <end position="571"/>
    </location>
</feature>
<evidence type="ECO:0000256" key="9">
    <source>
        <dbReference type="ARBA" id="ARBA00023157"/>
    </source>
</evidence>
<comment type="similarity">
    <text evidence="12">Belongs to the multiplexin collagen family.</text>
</comment>
<dbReference type="FunFam" id="3.40.1620.70:FF:000003">
    <property type="entry name" value="Collagen type XVIII alpha 1"/>
    <property type="match status" value="1"/>
</dbReference>
<evidence type="ECO:0000256" key="8">
    <source>
        <dbReference type="ARBA" id="ARBA00023119"/>
    </source>
</evidence>
<keyword evidence="7" id="KW-0654">Proteoglycan</keyword>
<evidence type="ECO:0000256" key="3">
    <source>
        <dbReference type="ARBA" id="ARBA00022530"/>
    </source>
</evidence>
<organism evidence="15 16">
    <name type="scientific">Chelonia mydas</name>
    <name type="common">Green sea-turtle</name>
    <name type="synonym">Chelonia agassizi</name>
    <dbReference type="NCBI Taxonomy" id="8469"/>
    <lineage>
        <taxon>Eukaryota</taxon>
        <taxon>Metazoa</taxon>
        <taxon>Chordata</taxon>
        <taxon>Craniata</taxon>
        <taxon>Vertebrata</taxon>
        <taxon>Euteleostomi</taxon>
        <taxon>Archelosauria</taxon>
        <taxon>Testudinata</taxon>
        <taxon>Testudines</taxon>
        <taxon>Cryptodira</taxon>
        <taxon>Durocryptodira</taxon>
        <taxon>Americhelydia</taxon>
        <taxon>Chelonioidea</taxon>
        <taxon>Cheloniidae</taxon>
        <taxon>Chelonia</taxon>
    </lineage>
</organism>
<dbReference type="PANTHER" id="PTHR24023">
    <property type="entry name" value="COLLAGEN ALPHA"/>
    <property type="match status" value="1"/>
</dbReference>
<dbReference type="InterPro" id="IPR013320">
    <property type="entry name" value="ConA-like_dom_sf"/>
</dbReference>
<dbReference type="InterPro" id="IPR008160">
    <property type="entry name" value="Collagen"/>
</dbReference>
<feature type="compositionally biased region" description="Basic and acidic residues" evidence="13">
    <location>
        <begin position="634"/>
        <end position="649"/>
    </location>
</feature>
<dbReference type="GO" id="GO:0005587">
    <property type="term" value="C:collagen type IV trimer"/>
    <property type="evidence" value="ECO:0007669"/>
    <property type="project" value="TreeGrafter"/>
</dbReference>
<evidence type="ECO:0000256" key="1">
    <source>
        <dbReference type="ARBA" id="ARBA00004498"/>
    </source>
</evidence>
<feature type="compositionally biased region" description="Low complexity" evidence="13">
    <location>
        <begin position="603"/>
        <end position="632"/>
    </location>
</feature>
<dbReference type="AlphaFoldDB" id="M7AV13"/>
<reference evidence="16" key="1">
    <citation type="journal article" date="2013" name="Nat. Genet.">
        <title>The draft genomes of soft-shell turtle and green sea turtle yield insights into the development and evolution of the turtle-specific body plan.</title>
        <authorList>
            <person name="Wang Z."/>
            <person name="Pascual-Anaya J."/>
            <person name="Zadissa A."/>
            <person name="Li W."/>
            <person name="Niimura Y."/>
            <person name="Huang Z."/>
            <person name="Li C."/>
            <person name="White S."/>
            <person name="Xiong Z."/>
            <person name="Fang D."/>
            <person name="Wang B."/>
            <person name="Ming Y."/>
            <person name="Chen Y."/>
            <person name="Zheng Y."/>
            <person name="Kuraku S."/>
            <person name="Pignatelli M."/>
            <person name="Herrero J."/>
            <person name="Beal K."/>
            <person name="Nozawa M."/>
            <person name="Li Q."/>
            <person name="Wang J."/>
            <person name="Zhang H."/>
            <person name="Yu L."/>
            <person name="Shigenobu S."/>
            <person name="Wang J."/>
            <person name="Liu J."/>
            <person name="Flicek P."/>
            <person name="Searle S."/>
            <person name="Wang J."/>
            <person name="Kuratani S."/>
            <person name="Yin Y."/>
            <person name="Aken B."/>
            <person name="Zhang G."/>
            <person name="Irie N."/>
        </authorList>
    </citation>
    <scope>NUCLEOTIDE SEQUENCE [LARGE SCALE GENOMIC DNA]</scope>
</reference>
<feature type="compositionally biased region" description="Pro residues" evidence="13">
    <location>
        <begin position="282"/>
        <end position="291"/>
    </location>
</feature>
<feature type="region of interest" description="Disordered" evidence="13">
    <location>
        <begin position="490"/>
        <end position="668"/>
    </location>
</feature>
<feature type="compositionally biased region" description="Pro residues" evidence="13">
    <location>
        <begin position="655"/>
        <end position="664"/>
    </location>
</feature>
<dbReference type="Pfam" id="PF20010">
    <property type="entry name" value="Collagen_trimer"/>
    <property type="match status" value="1"/>
</dbReference>
<feature type="region of interest" description="Disordered" evidence="13">
    <location>
        <begin position="697"/>
        <end position="883"/>
    </location>
</feature>
<dbReference type="Gene3D" id="2.60.120.200">
    <property type="match status" value="1"/>
</dbReference>
<feature type="domain" description="Thrombospondin-like N-terminal" evidence="14">
    <location>
        <begin position="19"/>
        <end position="207"/>
    </location>
</feature>
<evidence type="ECO:0000256" key="5">
    <source>
        <dbReference type="ARBA" id="ARBA00022737"/>
    </source>
</evidence>
<comment type="subcellular location">
    <subcellularLocation>
        <location evidence="1">Secreted</location>
        <location evidence="1">Extracellular space</location>
        <location evidence="1">Extracellular matrix</location>
    </subcellularLocation>
</comment>
<evidence type="ECO:0000256" key="2">
    <source>
        <dbReference type="ARBA" id="ARBA00022525"/>
    </source>
</evidence>
<keyword evidence="6" id="KW-0130">Cell adhesion</keyword>
<dbReference type="GO" id="GO:0007155">
    <property type="term" value="P:cell adhesion"/>
    <property type="evidence" value="ECO:0007669"/>
    <property type="project" value="UniProtKB-KW"/>
</dbReference>
<dbReference type="InterPro" id="IPR048287">
    <property type="entry name" value="TSPN-like_N"/>
</dbReference>
<dbReference type="Pfam" id="PF01391">
    <property type="entry name" value="Collagen"/>
    <property type="match status" value="3"/>
</dbReference>
<proteinExistence type="inferred from homology"/>
<evidence type="ECO:0000256" key="12">
    <source>
        <dbReference type="ARBA" id="ARBA00061275"/>
    </source>
</evidence>
<dbReference type="GO" id="GO:0030020">
    <property type="term" value="F:extracellular matrix structural constituent conferring tensile strength"/>
    <property type="evidence" value="ECO:0007669"/>
    <property type="project" value="TreeGrafter"/>
</dbReference>
<feature type="compositionally biased region" description="Basic and acidic residues" evidence="13">
    <location>
        <begin position="982"/>
        <end position="999"/>
    </location>
</feature>
<dbReference type="InterPro" id="IPR016187">
    <property type="entry name" value="CTDL_fold"/>
</dbReference>
<dbReference type="SUPFAM" id="SSF49899">
    <property type="entry name" value="Concanavalin A-like lectins/glucanases"/>
    <property type="match status" value="1"/>
</dbReference>
<dbReference type="GO" id="GO:0030198">
    <property type="term" value="P:extracellular matrix organization"/>
    <property type="evidence" value="ECO:0007669"/>
    <property type="project" value="TreeGrafter"/>
</dbReference>
<dbReference type="Gene3D" id="3.10.100.10">
    <property type="entry name" value="Mannose-Binding Protein A, subunit A"/>
    <property type="match status" value="1"/>
</dbReference>
<dbReference type="FunFam" id="3.10.100.10:FF:000008">
    <property type="entry name" value="collagen alpha-1(XVIII) chain isoform X1"/>
    <property type="match status" value="1"/>
</dbReference>
<evidence type="ECO:0000256" key="7">
    <source>
        <dbReference type="ARBA" id="ARBA00022974"/>
    </source>
</evidence>
<keyword evidence="8 15" id="KW-0176">Collagen</keyword>
<dbReference type="STRING" id="8469.M7AV13"/>
<keyword evidence="4" id="KW-0732">Signal</keyword>
<evidence type="ECO:0000256" key="13">
    <source>
        <dbReference type="SAM" id="MobiDB-lite"/>
    </source>
</evidence>
<dbReference type="InterPro" id="IPR045463">
    <property type="entry name" value="XV/XVIII_trimerization_dom"/>
</dbReference>
<dbReference type="SMART" id="SM00210">
    <property type="entry name" value="TSPN"/>
    <property type="match status" value="1"/>
</dbReference>
<keyword evidence="9" id="KW-1015">Disulfide bond</keyword>
<keyword evidence="2" id="KW-0964">Secreted</keyword>
<evidence type="ECO:0000259" key="14">
    <source>
        <dbReference type="SMART" id="SM00210"/>
    </source>
</evidence>
<keyword evidence="5" id="KW-0677">Repeat</keyword>
<evidence type="ECO:0000313" key="16">
    <source>
        <dbReference type="Proteomes" id="UP000031443"/>
    </source>
</evidence>
<keyword evidence="16" id="KW-1185">Reference proteome</keyword>
<dbReference type="EMBL" id="KB557457">
    <property type="protein sequence ID" value="EMP29291.1"/>
    <property type="molecule type" value="Genomic_DNA"/>
</dbReference>
<dbReference type="FunFam" id="2.60.120.200:FF:000039">
    <property type="entry name" value="Collagen XV alpha 1 chain"/>
    <property type="match status" value="1"/>
</dbReference>
<name>M7AV13_CHEMY</name>